<gene>
    <name evidence="1" type="ORF">H671_2g6041</name>
</gene>
<dbReference type="AlphaFoldDB" id="A0A061IF98"/>
<protein>
    <submittedName>
        <fullName evidence="1">Uncharacterized protein</fullName>
    </submittedName>
</protein>
<dbReference type="Proteomes" id="UP000030759">
    <property type="component" value="Unassembled WGS sequence"/>
</dbReference>
<evidence type="ECO:0000313" key="1">
    <source>
        <dbReference type="EMBL" id="ERE84335.1"/>
    </source>
</evidence>
<dbReference type="EMBL" id="KE668027">
    <property type="protein sequence ID" value="ERE84335.1"/>
    <property type="molecule type" value="Genomic_DNA"/>
</dbReference>
<name>A0A061IF98_CRIGR</name>
<evidence type="ECO:0000313" key="2">
    <source>
        <dbReference type="Proteomes" id="UP000030759"/>
    </source>
</evidence>
<sequence length="84" mass="9635">MDSPRNLLEVQNSNLTLSVFEVDSQGILVGFVNLEKFHVDFSHKSPHLIWPRKACSRKEIAETLPASYRYLDNFLLEQNTSNGQ</sequence>
<reference evidence="2" key="1">
    <citation type="journal article" date="2013" name="Nat. Biotechnol.">
        <title>Chinese hamster genome sequenced from sorted chromosomes.</title>
        <authorList>
            <person name="Brinkrolf K."/>
            <person name="Rupp O."/>
            <person name="Laux H."/>
            <person name="Kollin F."/>
            <person name="Ernst W."/>
            <person name="Linke B."/>
            <person name="Kofler R."/>
            <person name="Romand S."/>
            <person name="Hesse F."/>
            <person name="Budach W.E."/>
            <person name="Galosy S."/>
            <person name="Muller D."/>
            <person name="Noll T."/>
            <person name="Wienberg J."/>
            <person name="Jostock T."/>
            <person name="Leonard M."/>
            <person name="Grillari J."/>
            <person name="Tauch A."/>
            <person name="Goesmann A."/>
            <person name="Helk B."/>
            <person name="Mott J.E."/>
            <person name="Puhler A."/>
            <person name="Borth N."/>
        </authorList>
    </citation>
    <scope>NUCLEOTIDE SEQUENCE [LARGE SCALE GENOMIC DNA]</scope>
    <source>
        <strain evidence="2">17A/GY</strain>
    </source>
</reference>
<organism evidence="1 2">
    <name type="scientific">Cricetulus griseus</name>
    <name type="common">Chinese hamster</name>
    <name type="synonym">Cricetulus barabensis griseus</name>
    <dbReference type="NCBI Taxonomy" id="10029"/>
    <lineage>
        <taxon>Eukaryota</taxon>
        <taxon>Metazoa</taxon>
        <taxon>Chordata</taxon>
        <taxon>Craniata</taxon>
        <taxon>Vertebrata</taxon>
        <taxon>Euteleostomi</taxon>
        <taxon>Mammalia</taxon>
        <taxon>Eutheria</taxon>
        <taxon>Euarchontoglires</taxon>
        <taxon>Glires</taxon>
        <taxon>Rodentia</taxon>
        <taxon>Myomorpha</taxon>
        <taxon>Muroidea</taxon>
        <taxon>Cricetidae</taxon>
        <taxon>Cricetinae</taxon>
        <taxon>Cricetulus</taxon>
    </lineage>
</organism>
<proteinExistence type="predicted"/>
<accession>A0A061IF98</accession>